<protein>
    <submittedName>
        <fullName evidence="2">Predicted transcription regulator, contains HTH domain, MarR family</fullName>
    </submittedName>
</protein>
<evidence type="ECO:0000313" key="3">
    <source>
        <dbReference type="Proteomes" id="UP000242930"/>
    </source>
</evidence>
<dbReference type="InterPro" id="IPR014601">
    <property type="entry name" value="Trans_reg_MarR_HTH"/>
</dbReference>
<sequence>MADLPSTRSPRSPIVASAHLAAQSQELSELEFGLIIASHAFMRWMERCMKAAGGTELNALDVMVLHNLTSRDRAKRQADLCLLLNIEDTHTVTYALKKLIKLGLVEGEKQGKEMFYRTTEQGRALCQEYAEIRGECLISSFDSLKIDPAELHRLAGLLRTLSGVYDQAARAATSL</sequence>
<dbReference type="GO" id="GO:0003700">
    <property type="term" value="F:DNA-binding transcription factor activity"/>
    <property type="evidence" value="ECO:0007669"/>
    <property type="project" value="InterPro"/>
</dbReference>
<evidence type="ECO:0000313" key="2">
    <source>
        <dbReference type="EMBL" id="SEI90175.1"/>
    </source>
</evidence>
<dbReference type="Pfam" id="PF13463">
    <property type="entry name" value="HTH_27"/>
    <property type="match status" value="1"/>
</dbReference>
<dbReference type="InterPro" id="IPR036388">
    <property type="entry name" value="WH-like_DNA-bd_sf"/>
</dbReference>
<dbReference type="PIRSF" id="PIRSF036158">
    <property type="entry name" value="UCP036158_MarR"/>
    <property type="match status" value="1"/>
</dbReference>
<dbReference type="Proteomes" id="UP000242930">
    <property type="component" value="Unassembled WGS sequence"/>
</dbReference>
<reference evidence="3" key="1">
    <citation type="submission" date="2016-10" db="EMBL/GenBank/DDBJ databases">
        <authorList>
            <person name="Varghese N."/>
            <person name="Submissions S."/>
        </authorList>
    </citation>
    <scope>NUCLEOTIDE SEQUENCE [LARGE SCALE GENOMIC DNA]</scope>
    <source>
        <strain evidence="3">LMG 25967</strain>
    </source>
</reference>
<dbReference type="EMBL" id="FNZE01000003">
    <property type="protein sequence ID" value="SEI90175.1"/>
    <property type="molecule type" value="Genomic_DNA"/>
</dbReference>
<organism evidence="2 3">
    <name type="scientific">Pseudomonas linyingensis</name>
    <dbReference type="NCBI Taxonomy" id="915471"/>
    <lineage>
        <taxon>Bacteria</taxon>
        <taxon>Pseudomonadati</taxon>
        <taxon>Pseudomonadota</taxon>
        <taxon>Gammaproteobacteria</taxon>
        <taxon>Pseudomonadales</taxon>
        <taxon>Pseudomonadaceae</taxon>
        <taxon>Pseudomonas</taxon>
    </lineage>
</organism>
<dbReference type="Gene3D" id="1.10.10.10">
    <property type="entry name" value="Winged helix-like DNA-binding domain superfamily/Winged helix DNA-binding domain"/>
    <property type="match status" value="1"/>
</dbReference>
<dbReference type="RefSeq" id="WP_090307527.1">
    <property type="nucleotide sequence ID" value="NZ_FNZE01000003.1"/>
</dbReference>
<feature type="domain" description="HTH marR-type" evidence="1">
    <location>
        <begin position="57"/>
        <end position="122"/>
    </location>
</feature>
<proteinExistence type="predicted"/>
<dbReference type="InterPro" id="IPR000835">
    <property type="entry name" value="HTH_MarR-typ"/>
</dbReference>
<name>A0A1H6UQ55_9PSED</name>
<dbReference type="STRING" id="915471.SAMN05216201_10349"/>
<dbReference type="SUPFAM" id="SSF46785">
    <property type="entry name" value="Winged helix' DNA-binding domain"/>
    <property type="match status" value="1"/>
</dbReference>
<accession>A0A1H6UQ55</accession>
<dbReference type="AlphaFoldDB" id="A0A1H6UQ55"/>
<dbReference type="OrthoDB" id="6622112at2"/>
<dbReference type="InterPro" id="IPR036390">
    <property type="entry name" value="WH_DNA-bd_sf"/>
</dbReference>
<gene>
    <name evidence="2" type="ORF">SAMN05216201_10349</name>
</gene>
<evidence type="ECO:0000259" key="1">
    <source>
        <dbReference type="Pfam" id="PF13463"/>
    </source>
</evidence>
<keyword evidence="3" id="KW-1185">Reference proteome</keyword>